<feature type="domain" description="AP complex mu/sigma subunit" evidence="13">
    <location>
        <begin position="6"/>
        <end position="148"/>
    </location>
</feature>
<evidence type="ECO:0000313" key="14">
    <source>
        <dbReference type="EMBL" id="PRT52442.1"/>
    </source>
</evidence>
<dbReference type="Proteomes" id="UP000238350">
    <property type="component" value="Unassembled WGS sequence"/>
</dbReference>
<evidence type="ECO:0000256" key="10">
    <source>
        <dbReference type="ARBA" id="ARBA00023329"/>
    </source>
</evidence>
<evidence type="ECO:0000256" key="7">
    <source>
        <dbReference type="ARBA" id="ARBA00022927"/>
    </source>
</evidence>
<dbReference type="Gene3D" id="3.30.450.60">
    <property type="match status" value="1"/>
</dbReference>
<evidence type="ECO:0000256" key="9">
    <source>
        <dbReference type="ARBA" id="ARBA00023136"/>
    </source>
</evidence>
<dbReference type="EMBL" id="NDIQ01000001">
    <property type="protein sequence ID" value="PRT52442.1"/>
    <property type="molecule type" value="Genomic_DNA"/>
</dbReference>
<keyword evidence="8 12" id="KW-0333">Golgi apparatus</keyword>
<comment type="subcellular location">
    <subcellularLocation>
        <location evidence="12">Cytoplasm</location>
    </subcellularLocation>
    <subcellularLocation>
        <location evidence="1 12">Golgi apparatus membrane</location>
        <topology evidence="1 12">Peripheral membrane protein</topology>
        <orientation evidence="1 12">Cytoplasmic side</orientation>
    </subcellularLocation>
    <subcellularLocation>
        <location evidence="12">Cytoplasmic vesicle</location>
        <location evidence="12">COPI-coated vesicle membrane</location>
        <topology evidence="12">Peripheral membrane protein</topology>
        <orientation evidence="12">Cytoplasmic side</orientation>
    </subcellularLocation>
</comment>
<keyword evidence="4 12" id="KW-0813">Transport</keyword>
<evidence type="ECO:0000256" key="8">
    <source>
        <dbReference type="ARBA" id="ARBA00023034"/>
    </source>
</evidence>
<keyword evidence="9 12" id="KW-0472">Membrane</keyword>
<sequence>MSLYSVTALLILDHTGKRIFAKYYSPPHDTEVPKLTLAEQLKFEKGLFEKTSRQNNDILIYDNELVVYKALMGPKIYMVCPPEENEAMMFQALMGIRDALDVLLESQTDRDALMANYDRVTITIDESIDNGILLESEFNVISSRVTQEANEEPSLQNIDFTEKGLRSMFGFAREKLSQVVKQQLT</sequence>
<evidence type="ECO:0000256" key="4">
    <source>
        <dbReference type="ARBA" id="ARBA00022448"/>
    </source>
</evidence>
<evidence type="ECO:0000256" key="12">
    <source>
        <dbReference type="RuleBase" id="RU366053"/>
    </source>
</evidence>
<evidence type="ECO:0000256" key="11">
    <source>
        <dbReference type="ARBA" id="ARBA00045555"/>
    </source>
</evidence>
<dbReference type="GO" id="GO:0006891">
    <property type="term" value="P:intra-Golgi vesicle-mediated transport"/>
    <property type="evidence" value="ECO:0007669"/>
    <property type="project" value="TreeGrafter"/>
</dbReference>
<reference evidence="14 15" key="1">
    <citation type="submission" date="2017-04" db="EMBL/GenBank/DDBJ databases">
        <title>Genome sequencing of [Candida] sorbophila.</title>
        <authorList>
            <person name="Ahn J.O."/>
        </authorList>
    </citation>
    <scope>NUCLEOTIDE SEQUENCE [LARGE SCALE GENOMIC DNA]</scope>
    <source>
        <strain evidence="14 15">DS02</strain>
    </source>
</reference>
<evidence type="ECO:0000256" key="5">
    <source>
        <dbReference type="ARBA" id="ARBA00022490"/>
    </source>
</evidence>
<comment type="similarity">
    <text evidence="2 12">Belongs to the adaptor complexes small subunit family.</text>
</comment>
<proteinExistence type="inferred from homology"/>
<dbReference type="FunFam" id="3.30.450.60:FF:000013">
    <property type="entry name" value="Coatomer subunit zeta"/>
    <property type="match status" value="1"/>
</dbReference>
<comment type="caution">
    <text evidence="14">The sequence shown here is derived from an EMBL/GenBank/DDBJ whole genome shotgun (WGS) entry which is preliminary data.</text>
</comment>
<dbReference type="InterPro" id="IPR011012">
    <property type="entry name" value="Longin-like_dom_sf"/>
</dbReference>
<evidence type="ECO:0000259" key="13">
    <source>
        <dbReference type="Pfam" id="PF01217"/>
    </source>
</evidence>
<keyword evidence="6 12" id="KW-0931">ER-Golgi transport</keyword>
<dbReference type="AlphaFoldDB" id="A0A2T0FBQ4"/>
<keyword evidence="10 12" id="KW-0968">Cytoplasmic vesicle</keyword>
<dbReference type="Pfam" id="PF01217">
    <property type="entry name" value="Clat_adaptor_s"/>
    <property type="match status" value="1"/>
</dbReference>
<evidence type="ECO:0000256" key="6">
    <source>
        <dbReference type="ARBA" id="ARBA00022892"/>
    </source>
</evidence>
<keyword evidence="5 12" id="KW-0963">Cytoplasm</keyword>
<dbReference type="PANTHER" id="PTHR11043:SF0">
    <property type="entry name" value="COATOMER SUBUNIT ZETA"/>
    <property type="match status" value="1"/>
</dbReference>
<protein>
    <recommendedName>
        <fullName evidence="12">Coatomer subunit zeta</fullName>
    </recommendedName>
</protein>
<dbReference type="GeneID" id="36513811"/>
<evidence type="ECO:0000256" key="2">
    <source>
        <dbReference type="ARBA" id="ARBA00006972"/>
    </source>
</evidence>
<comment type="subunit">
    <text evidence="3 12">Oligomeric complex that consists of at least the alpha, beta, beta', gamma, delta, epsilon and zeta subunits.</text>
</comment>
<dbReference type="GO" id="GO:0030126">
    <property type="term" value="C:COPI vesicle coat"/>
    <property type="evidence" value="ECO:0007669"/>
    <property type="project" value="UniProtKB-UniRule"/>
</dbReference>
<dbReference type="STRING" id="45607.A0A2T0FBQ4"/>
<dbReference type="GO" id="GO:0000139">
    <property type="term" value="C:Golgi membrane"/>
    <property type="evidence" value="ECO:0007669"/>
    <property type="project" value="UniProtKB-SubCell"/>
</dbReference>
<dbReference type="GO" id="GO:0006886">
    <property type="term" value="P:intracellular protein transport"/>
    <property type="evidence" value="ECO:0007669"/>
    <property type="project" value="TreeGrafter"/>
</dbReference>
<gene>
    <name evidence="14" type="ORF">B9G98_00062</name>
</gene>
<evidence type="ECO:0000313" key="15">
    <source>
        <dbReference type="Proteomes" id="UP000238350"/>
    </source>
</evidence>
<dbReference type="SUPFAM" id="SSF64356">
    <property type="entry name" value="SNARE-like"/>
    <property type="match status" value="1"/>
</dbReference>
<dbReference type="RefSeq" id="XP_024662388.1">
    <property type="nucleotide sequence ID" value="XM_024806620.1"/>
</dbReference>
<dbReference type="InterPro" id="IPR022775">
    <property type="entry name" value="AP_mu_sigma_su"/>
</dbReference>
<dbReference type="InterPro" id="IPR039652">
    <property type="entry name" value="Coatomer_zeta"/>
</dbReference>
<dbReference type="PANTHER" id="PTHR11043">
    <property type="entry name" value="ZETA-COAT PROTEIN"/>
    <property type="match status" value="1"/>
</dbReference>
<evidence type="ECO:0000256" key="1">
    <source>
        <dbReference type="ARBA" id="ARBA00004255"/>
    </source>
</evidence>
<dbReference type="GO" id="GO:0006890">
    <property type="term" value="P:retrograde vesicle-mediated transport, Golgi to endoplasmic reticulum"/>
    <property type="evidence" value="ECO:0007669"/>
    <property type="project" value="UniProtKB-UniRule"/>
</dbReference>
<evidence type="ECO:0000256" key="3">
    <source>
        <dbReference type="ARBA" id="ARBA00011775"/>
    </source>
</evidence>
<accession>A0A2T0FBQ4</accession>
<keyword evidence="15" id="KW-1185">Reference proteome</keyword>
<dbReference type="OrthoDB" id="10249988at2759"/>
<comment type="function">
    <text evidence="11">The coatomer is a cytosolic protein complex that binds to dilysine motifs and reversibly associates with Golgi non-clathrin-coated vesicles, which further mediate biosynthetic protein transport from the ER, via the Golgi up to the trans Golgi network. Coatomer complex is required for budding from Golgi membranes, and is essential for the retrograde Golgi-to-ER transport of dilysine-tagged proteins. The zeta subunit may be involved in regulating the coat assembly and, hence, the rate of biosynthetic protein transport due to its association-dissociation properties with the coatomer complex.</text>
</comment>
<keyword evidence="7 12" id="KW-0653">Protein transport</keyword>
<organism evidence="14 15">
    <name type="scientific">Wickerhamiella sorbophila</name>
    <dbReference type="NCBI Taxonomy" id="45607"/>
    <lineage>
        <taxon>Eukaryota</taxon>
        <taxon>Fungi</taxon>
        <taxon>Dikarya</taxon>
        <taxon>Ascomycota</taxon>
        <taxon>Saccharomycotina</taxon>
        <taxon>Dipodascomycetes</taxon>
        <taxon>Dipodascales</taxon>
        <taxon>Trichomonascaceae</taxon>
        <taxon>Wickerhamiella</taxon>
    </lineage>
</organism>
<name>A0A2T0FBQ4_9ASCO</name>